<dbReference type="Gene3D" id="3.40.50.300">
    <property type="entry name" value="P-loop containing nucleotide triphosphate hydrolases"/>
    <property type="match status" value="1"/>
</dbReference>
<gene>
    <name evidence="11" type="ORF">GGQ54_001702</name>
</gene>
<dbReference type="InterPro" id="IPR017871">
    <property type="entry name" value="ABC_transporter-like_CS"/>
</dbReference>
<evidence type="ECO:0000256" key="9">
    <source>
        <dbReference type="ARBA" id="ARBA00066388"/>
    </source>
</evidence>
<dbReference type="InterPro" id="IPR015853">
    <property type="entry name" value="ABC_transpr_FbpC"/>
</dbReference>
<evidence type="ECO:0000256" key="3">
    <source>
        <dbReference type="ARBA" id="ARBA00022496"/>
    </source>
</evidence>
<keyword evidence="1" id="KW-0813">Transport</keyword>
<accession>A0A7Z0D985</accession>
<dbReference type="GO" id="GO:0015418">
    <property type="term" value="F:ABC-type quaternary ammonium compound transporting activity"/>
    <property type="evidence" value="ECO:0007669"/>
    <property type="project" value="UniProtKB-EC"/>
</dbReference>
<proteinExistence type="predicted"/>
<comment type="caution">
    <text evidence="11">The sequence shown here is derived from an EMBL/GenBank/DDBJ whole genome shotgun (WGS) entry which is preliminary data.</text>
</comment>
<evidence type="ECO:0000259" key="10">
    <source>
        <dbReference type="PROSITE" id="PS50893"/>
    </source>
</evidence>
<dbReference type="PANTHER" id="PTHR42781:SF4">
    <property type="entry name" value="SPERMIDINE_PUTRESCINE IMPORT ATP-BINDING PROTEIN POTA"/>
    <property type="match status" value="1"/>
</dbReference>
<dbReference type="Pfam" id="PF00005">
    <property type="entry name" value="ABC_tran"/>
    <property type="match status" value="1"/>
</dbReference>
<dbReference type="GO" id="GO:0015408">
    <property type="term" value="F:ABC-type ferric iron transporter activity"/>
    <property type="evidence" value="ECO:0007669"/>
    <property type="project" value="InterPro"/>
</dbReference>
<dbReference type="InterPro" id="IPR027417">
    <property type="entry name" value="P-loop_NTPase"/>
</dbReference>
<evidence type="ECO:0000313" key="11">
    <source>
        <dbReference type="EMBL" id="NYI71142.1"/>
    </source>
</evidence>
<keyword evidence="8" id="KW-0472">Membrane</keyword>
<evidence type="ECO:0000256" key="2">
    <source>
        <dbReference type="ARBA" id="ARBA00022475"/>
    </source>
</evidence>
<feature type="domain" description="ABC transporter" evidence="10">
    <location>
        <begin position="4"/>
        <end position="236"/>
    </location>
</feature>
<dbReference type="PANTHER" id="PTHR42781">
    <property type="entry name" value="SPERMIDINE/PUTRESCINE IMPORT ATP-BINDING PROTEIN POTA"/>
    <property type="match status" value="1"/>
</dbReference>
<keyword evidence="2" id="KW-1003">Cell membrane</keyword>
<dbReference type="PROSITE" id="PS50893">
    <property type="entry name" value="ABC_TRANSPORTER_2"/>
    <property type="match status" value="1"/>
</dbReference>
<dbReference type="InterPro" id="IPR003593">
    <property type="entry name" value="AAA+_ATPase"/>
</dbReference>
<keyword evidence="6" id="KW-0408">Iron</keyword>
<evidence type="ECO:0000256" key="8">
    <source>
        <dbReference type="ARBA" id="ARBA00023136"/>
    </source>
</evidence>
<evidence type="ECO:0000256" key="1">
    <source>
        <dbReference type="ARBA" id="ARBA00022448"/>
    </source>
</evidence>
<keyword evidence="5 11" id="KW-0067">ATP-binding</keyword>
<dbReference type="EC" id="7.6.2.9" evidence="9"/>
<evidence type="ECO:0000256" key="6">
    <source>
        <dbReference type="ARBA" id="ARBA00023004"/>
    </source>
</evidence>
<organism evidence="11 12">
    <name type="scientific">Naumannella cuiyingiana</name>
    <dbReference type="NCBI Taxonomy" id="1347891"/>
    <lineage>
        <taxon>Bacteria</taxon>
        <taxon>Bacillati</taxon>
        <taxon>Actinomycetota</taxon>
        <taxon>Actinomycetes</taxon>
        <taxon>Propionibacteriales</taxon>
        <taxon>Propionibacteriaceae</taxon>
        <taxon>Naumannella</taxon>
    </lineage>
</organism>
<dbReference type="EMBL" id="JACBZS010000001">
    <property type="protein sequence ID" value="NYI71142.1"/>
    <property type="molecule type" value="Genomic_DNA"/>
</dbReference>
<keyword evidence="4" id="KW-0547">Nucleotide-binding</keyword>
<dbReference type="GO" id="GO:0016887">
    <property type="term" value="F:ATP hydrolysis activity"/>
    <property type="evidence" value="ECO:0007669"/>
    <property type="project" value="InterPro"/>
</dbReference>
<reference evidence="11 12" key="1">
    <citation type="submission" date="2020-07" db="EMBL/GenBank/DDBJ databases">
        <title>Sequencing the genomes of 1000 actinobacteria strains.</title>
        <authorList>
            <person name="Klenk H.-P."/>
        </authorList>
    </citation>
    <scope>NUCLEOTIDE SEQUENCE [LARGE SCALE GENOMIC DNA]</scope>
    <source>
        <strain evidence="11 12">DSM 103164</strain>
    </source>
</reference>
<keyword evidence="3" id="KW-0410">Iron transport</keyword>
<dbReference type="InterPro" id="IPR008995">
    <property type="entry name" value="Mo/tungstate-bd_C_term_dom"/>
</dbReference>
<name>A0A7Z0D985_9ACTN</name>
<dbReference type="Pfam" id="PF08402">
    <property type="entry name" value="TOBE_2"/>
    <property type="match status" value="1"/>
</dbReference>
<dbReference type="Proteomes" id="UP000527616">
    <property type="component" value="Unassembled WGS sequence"/>
</dbReference>
<evidence type="ECO:0000256" key="4">
    <source>
        <dbReference type="ARBA" id="ARBA00022741"/>
    </source>
</evidence>
<keyword evidence="12" id="KW-1185">Reference proteome</keyword>
<dbReference type="SUPFAM" id="SSF52540">
    <property type="entry name" value="P-loop containing nucleoside triphosphate hydrolases"/>
    <property type="match status" value="1"/>
</dbReference>
<dbReference type="RefSeq" id="WP_179445008.1">
    <property type="nucleotide sequence ID" value="NZ_JACBZS010000001.1"/>
</dbReference>
<dbReference type="GO" id="GO:0005524">
    <property type="term" value="F:ATP binding"/>
    <property type="evidence" value="ECO:0007669"/>
    <property type="project" value="UniProtKB-KW"/>
</dbReference>
<dbReference type="GO" id="GO:0043190">
    <property type="term" value="C:ATP-binding cassette (ABC) transporter complex"/>
    <property type="evidence" value="ECO:0007669"/>
    <property type="project" value="InterPro"/>
</dbReference>
<dbReference type="FunFam" id="3.40.50.300:FF:000425">
    <property type="entry name" value="Probable ABC transporter, ATP-binding subunit"/>
    <property type="match status" value="1"/>
</dbReference>
<evidence type="ECO:0000256" key="5">
    <source>
        <dbReference type="ARBA" id="ARBA00022840"/>
    </source>
</evidence>
<dbReference type="PROSITE" id="PS00211">
    <property type="entry name" value="ABC_TRANSPORTER_1"/>
    <property type="match status" value="1"/>
</dbReference>
<evidence type="ECO:0000313" key="12">
    <source>
        <dbReference type="Proteomes" id="UP000527616"/>
    </source>
</evidence>
<dbReference type="SMART" id="SM00382">
    <property type="entry name" value="AAA"/>
    <property type="match status" value="1"/>
</dbReference>
<dbReference type="CDD" id="cd03259">
    <property type="entry name" value="ABC_Carb_Solutes_like"/>
    <property type="match status" value="1"/>
</dbReference>
<keyword evidence="7" id="KW-0406">Ion transport</keyword>
<evidence type="ECO:0000256" key="7">
    <source>
        <dbReference type="ARBA" id="ARBA00023065"/>
    </source>
</evidence>
<dbReference type="InterPro" id="IPR050093">
    <property type="entry name" value="ABC_SmlMolc_Importer"/>
</dbReference>
<sequence>MSDLEVRGAARRFGDVPALDGVDLEVPSGRLLAVLGPSGCGKTTLLRAIAGIARPDAGTIVLGGQTLDGPRVHLPPERRGVGLVPQEGALFPHLTVAGNVGFGLRRLARPERAERVSAMLELVGLGGLDARGVDELSGGQQQRVALARALAPQPGVVLLDEPFSALDAALRAELRAEVAALLRRIGATALLVTHDQTEALMMADAVAVMRDGRIVQHGPPREVYARPVDPWVARFVGEAVLLDGELDGSLVRTAAGPVPVAAPARPAGPRVLAFVRPEQVVPDPEGAAARVLGLRYAGPDGLVRLELGDGTAISARWPAHALPTPGESVRIRLVGEAMAYPAD</sequence>
<protein>
    <recommendedName>
        <fullName evidence="9">ABC-type quaternary amine transporter</fullName>
        <ecNumber evidence="9">7.6.2.9</ecNumber>
    </recommendedName>
</protein>
<dbReference type="AlphaFoldDB" id="A0A7Z0D985"/>
<dbReference type="SUPFAM" id="SSF50331">
    <property type="entry name" value="MOP-like"/>
    <property type="match status" value="1"/>
</dbReference>
<dbReference type="InterPro" id="IPR003439">
    <property type="entry name" value="ABC_transporter-like_ATP-bd"/>
</dbReference>
<dbReference type="InterPro" id="IPR013611">
    <property type="entry name" value="Transp-assoc_OB_typ2"/>
</dbReference>